<keyword evidence="1" id="KW-1133">Transmembrane helix</keyword>
<name>A0A1E2RZ30_9HYPH</name>
<protein>
    <recommendedName>
        <fullName evidence="4">TIGR02588 family protein</fullName>
    </recommendedName>
</protein>
<keyword evidence="1" id="KW-0472">Membrane</keyword>
<dbReference type="STRING" id="1177755.A7A08_01529"/>
<dbReference type="OrthoDB" id="1445569at2"/>
<proteinExistence type="predicted"/>
<gene>
    <name evidence="2" type="ORF">A7A08_01529</name>
</gene>
<evidence type="ECO:0008006" key="4">
    <source>
        <dbReference type="Google" id="ProtNLM"/>
    </source>
</evidence>
<organism evidence="2 3">
    <name type="scientific">Methyloligella halotolerans</name>
    <dbReference type="NCBI Taxonomy" id="1177755"/>
    <lineage>
        <taxon>Bacteria</taxon>
        <taxon>Pseudomonadati</taxon>
        <taxon>Pseudomonadota</taxon>
        <taxon>Alphaproteobacteria</taxon>
        <taxon>Hyphomicrobiales</taxon>
        <taxon>Hyphomicrobiaceae</taxon>
        <taxon>Methyloligella</taxon>
    </lineage>
</organism>
<keyword evidence="1" id="KW-0812">Transmembrane</keyword>
<accession>A0A1E2RZ30</accession>
<dbReference type="Proteomes" id="UP000095087">
    <property type="component" value="Unassembled WGS sequence"/>
</dbReference>
<evidence type="ECO:0000313" key="3">
    <source>
        <dbReference type="Proteomes" id="UP000095087"/>
    </source>
</evidence>
<sequence length="141" mass="15293">MARKQSATKQPATQQPTGTSYLEWAVAAVGTVLVAAAIAYLVWYGIARPDGPPELAIRQLSEIQKIRDGYLVEVEVENYGHSTAAAVEISGTLEQGGTDVEDSSATIDYVPQQSTRQAFFQFSENPADYTLKLRVKGMAKP</sequence>
<dbReference type="RefSeq" id="WP_069094846.1">
    <property type="nucleotide sequence ID" value="NZ_MASI01000003.1"/>
</dbReference>
<feature type="transmembrane region" description="Helical" evidence="1">
    <location>
        <begin position="21"/>
        <end position="43"/>
    </location>
</feature>
<keyword evidence="3" id="KW-1185">Reference proteome</keyword>
<evidence type="ECO:0000256" key="1">
    <source>
        <dbReference type="SAM" id="Phobius"/>
    </source>
</evidence>
<evidence type="ECO:0000313" key="2">
    <source>
        <dbReference type="EMBL" id="ODA67496.1"/>
    </source>
</evidence>
<comment type="caution">
    <text evidence="2">The sequence shown here is derived from an EMBL/GenBank/DDBJ whole genome shotgun (WGS) entry which is preliminary data.</text>
</comment>
<dbReference type="EMBL" id="MASI01000003">
    <property type="protein sequence ID" value="ODA67496.1"/>
    <property type="molecule type" value="Genomic_DNA"/>
</dbReference>
<dbReference type="AlphaFoldDB" id="A0A1E2RZ30"/>
<reference evidence="2 3" key="1">
    <citation type="submission" date="2016-07" db="EMBL/GenBank/DDBJ databases">
        <title>Draft genome sequence of Methyloligella halotolerans C2T (VKM B-2706T=CCUG 61687T=DSM 25045T), a halotolerant polyhydroxybutyrate accumulating methylotroph.</title>
        <authorList>
            <person name="Vasilenko O.V."/>
            <person name="Doronina N.V."/>
            <person name="Poroshina M.N."/>
            <person name="Tarlachkov S.V."/>
            <person name="Trotsenko Y.A."/>
        </authorList>
    </citation>
    <scope>NUCLEOTIDE SEQUENCE [LARGE SCALE GENOMIC DNA]</scope>
    <source>
        <strain evidence="2 3">VKM B-2706</strain>
    </source>
</reference>